<evidence type="ECO:0000313" key="2">
    <source>
        <dbReference type="Proteomes" id="UP000640509"/>
    </source>
</evidence>
<dbReference type="Gene3D" id="1.10.357.10">
    <property type="entry name" value="Tetracycline Repressor, domain 2"/>
    <property type="match status" value="1"/>
</dbReference>
<dbReference type="EMBL" id="BMIV01000011">
    <property type="protein sequence ID" value="GGF74635.1"/>
    <property type="molecule type" value="Genomic_DNA"/>
</dbReference>
<comment type="caution">
    <text evidence="1">The sequence shown here is derived from an EMBL/GenBank/DDBJ whole genome shotgun (WGS) entry which is preliminary data.</text>
</comment>
<organism evidence="1 2">
    <name type="scientific">Paracoccus acridae</name>
    <dbReference type="NCBI Taxonomy" id="1795310"/>
    <lineage>
        <taxon>Bacteria</taxon>
        <taxon>Pseudomonadati</taxon>
        <taxon>Pseudomonadota</taxon>
        <taxon>Alphaproteobacteria</taxon>
        <taxon>Rhodobacterales</taxon>
        <taxon>Paracoccaceae</taxon>
        <taxon>Paracoccus</taxon>
    </lineage>
</organism>
<accession>A0ABQ1VK50</accession>
<name>A0ABQ1VK50_9RHOB</name>
<keyword evidence="2" id="KW-1185">Reference proteome</keyword>
<proteinExistence type="predicted"/>
<dbReference type="Proteomes" id="UP000640509">
    <property type="component" value="Unassembled WGS sequence"/>
</dbReference>
<sequence length="112" mass="12233">MSTFLQPGENILSATVRVATRKASETGKPPRLKAIAKHLGITREELRAVIPDRAYLMEAMAESALQRLLHMVTERVTSPFCDCPVEQFKAVAVAYIVTTRFPAAGLLVNGHG</sequence>
<protein>
    <submittedName>
        <fullName evidence="1">Uncharacterized protein</fullName>
    </submittedName>
</protein>
<reference evidence="2" key="1">
    <citation type="journal article" date="2019" name="Int. J. Syst. Evol. Microbiol.">
        <title>The Global Catalogue of Microorganisms (GCM) 10K type strain sequencing project: providing services to taxonomists for standard genome sequencing and annotation.</title>
        <authorList>
            <consortium name="The Broad Institute Genomics Platform"/>
            <consortium name="The Broad Institute Genome Sequencing Center for Infectious Disease"/>
            <person name="Wu L."/>
            <person name="Ma J."/>
        </authorList>
    </citation>
    <scope>NUCLEOTIDE SEQUENCE [LARGE SCALE GENOMIC DNA]</scope>
    <source>
        <strain evidence="2">CGMCC 1.15419</strain>
    </source>
</reference>
<evidence type="ECO:0000313" key="1">
    <source>
        <dbReference type="EMBL" id="GGF74635.1"/>
    </source>
</evidence>
<gene>
    <name evidence="1" type="ORF">GCM10011402_29120</name>
</gene>